<keyword evidence="1" id="KW-0677">Repeat</keyword>
<gene>
    <name evidence="4" type="ORF">FVF61_05480</name>
</gene>
<dbReference type="EMBL" id="VSFC01000023">
    <property type="protein sequence ID" value="TYA57357.1"/>
    <property type="molecule type" value="Genomic_DNA"/>
</dbReference>
<dbReference type="PROSITE" id="PS50293">
    <property type="entry name" value="TPR_REGION"/>
    <property type="match status" value="1"/>
</dbReference>
<evidence type="ECO:0000256" key="1">
    <source>
        <dbReference type="ARBA" id="ARBA00022737"/>
    </source>
</evidence>
<evidence type="ECO:0000256" key="2">
    <source>
        <dbReference type="ARBA" id="ARBA00022803"/>
    </source>
</evidence>
<name>A0A5D0GHQ9_9FLAO</name>
<keyword evidence="5" id="KW-1185">Reference proteome</keyword>
<dbReference type="PANTHER" id="PTHR44943">
    <property type="entry name" value="CELLULOSE SYNTHASE OPERON PROTEIN C"/>
    <property type="match status" value="1"/>
</dbReference>
<feature type="repeat" description="TPR" evidence="3">
    <location>
        <begin position="164"/>
        <end position="197"/>
    </location>
</feature>
<dbReference type="SMART" id="SM00028">
    <property type="entry name" value="TPR"/>
    <property type="match status" value="4"/>
</dbReference>
<dbReference type="InterPro" id="IPR011990">
    <property type="entry name" value="TPR-like_helical_dom_sf"/>
</dbReference>
<feature type="repeat" description="TPR" evidence="3">
    <location>
        <begin position="95"/>
        <end position="128"/>
    </location>
</feature>
<dbReference type="PROSITE" id="PS50005">
    <property type="entry name" value="TPR"/>
    <property type="match status" value="3"/>
</dbReference>
<dbReference type="OrthoDB" id="1287940at2"/>
<accession>A0A5D0GHQ9</accession>
<keyword evidence="2 3" id="KW-0802">TPR repeat</keyword>
<proteinExistence type="predicted"/>
<dbReference type="SUPFAM" id="SSF48452">
    <property type="entry name" value="TPR-like"/>
    <property type="match status" value="1"/>
</dbReference>
<sequence>MNIIFKIDDFLFEIFPVEKGNINELEDFLKRYYTEGPFVPQVEISEEFVRITIDTNKIEEDSKSYQKLVSLCEKGDFNKAKPLAQELIEKSPNISEYHRILGQILSDEGDQEEAINCLIDALRWNPKNEWALLMMGNIFAKFKEDIDTAMKYYDQVLVVKPDDNIALNNIGANLMQLGNTEEALKYFNKAIEINPKYSNTHYALSLVSEMQDDYEDAFKHSLNAIKVNPNRDGLYGNSFRMAIESAQKLTNSIDGKKVVEDFATQLENQCKKAIKVEIDDDIPTAAKIEFAENYNRDYHLVKYKSSYPAVEHLVMHELMHLELATEAREVHENQLFITNQSLKSKFFYSLEKFAHNLNKKGVAEEAIANYLQALFDGINRQIYNTPIDLFIEDRIYNRYPELRPFQFLSMLAMIQEGVEATTKPEIVKNTPTGILSKSKIFNLINALHFKSLYEVDLINDHKPSKLELNQAKELYKEFLEYREDKEPGEEYELVEHWAEDLKLDSYFELIAESEHRRKTVDDVLSEIESDPYGLNSIDPSKERKMKKFLESHSDQELNSAVAMYMAGAIEYFSPMQKNKVKDLAFEFATLGMSGIDPNKDGYSIPSIKNTKFSGYKALAYYYVSWAIALPEMLSQLQMPFDKEYELAKQLTKL</sequence>
<dbReference type="InterPro" id="IPR019734">
    <property type="entry name" value="TPR_rpt"/>
</dbReference>
<comment type="caution">
    <text evidence="4">The sequence shown here is derived from an EMBL/GenBank/DDBJ whole genome shotgun (WGS) entry which is preliminary data.</text>
</comment>
<organism evidence="4 5">
    <name type="scientific">Formosa maritima</name>
    <dbReference type="NCBI Taxonomy" id="2592046"/>
    <lineage>
        <taxon>Bacteria</taxon>
        <taxon>Pseudomonadati</taxon>
        <taxon>Bacteroidota</taxon>
        <taxon>Flavobacteriia</taxon>
        <taxon>Flavobacteriales</taxon>
        <taxon>Flavobacteriaceae</taxon>
        <taxon>Formosa</taxon>
    </lineage>
</organism>
<protein>
    <submittedName>
        <fullName evidence="4">Tetratricopeptide repeat protein</fullName>
    </submittedName>
</protein>
<dbReference type="Pfam" id="PF13181">
    <property type="entry name" value="TPR_8"/>
    <property type="match status" value="1"/>
</dbReference>
<dbReference type="InterPro" id="IPR051685">
    <property type="entry name" value="Ycf3/AcsC/BcsC/TPR_MFPF"/>
</dbReference>
<dbReference type="PANTHER" id="PTHR44943:SF8">
    <property type="entry name" value="TPR REPEAT-CONTAINING PROTEIN MJ0263"/>
    <property type="match status" value="1"/>
</dbReference>
<feature type="repeat" description="TPR" evidence="3">
    <location>
        <begin position="198"/>
        <end position="231"/>
    </location>
</feature>
<dbReference type="RefSeq" id="WP_148454176.1">
    <property type="nucleotide sequence ID" value="NZ_VSFC01000023.1"/>
</dbReference>
<dbReference type="Pfam" id="PF00515">
    <property type="entry name" value="TPR_1"/>
    <property type="match status" value="1"/>
</dbReference>
<dbReference type="Proteomes" id="UP000324550">
    <property type="component" value="Unassembled WGS sequence"/>
</dbReference>
<evidence type="ECO:0000313" key="4">
    <source>
        <dbReference type="EMBL" id="TYA57357.1"/>
    </source>
</evidence>
<dbReference type="Gene3D" id="1.25.40.10">
    <property type="entry name" value="Tetratricopeptide repeat domain"/>
    <property type="match status" value="2"/>
</dbReference>
<evidence type="ECO:0000256" key="3">
    <source>
        <dbReference type="PROSITE-ProRule" id="PRU00339"/>
    </source>
</evidence>
<reference evidence="4 5" key="1">
    <citation type="submission" date="2019-08" db="EMBL/GenBank/DDBJ databases">
        <title>Formosa sediminis sp. nov., isolated from marine sediment.</title>
        <authorList>
            <person name="Cao W.R."/>
        </authorList>
    </citation>
    <scope>NUCLEOTIDE SEQUENCE [LARGE SCALE GENOMIC DNA]</scope>
    <source>
        <strain evidence="4 5">1494</strain>
    </source>
</reference>
<dbReference type="AlphaFoldDB" id="A0A5D0GHQ9"/>
<evidence type="ECO:0000313" key="5">
    <source>
        <dbReference type="Proteomes" id="UP000324550"/>
    </source>
</evidence>